<dbReference type="InterPro" id="IPR018673">
    <property type="entry name" value="DUF2141"/>
</dbReference>
<dbReference type="EMBL" id="JBHULS010000004">
    <property type="protein sequence ID" value="MFD2552230.1"/>
    <property type="molecule type" value="Genomic_DNA"/>
</dbReference>
<comment type="caution">
    <text evidence="1">The sequence shown here is derived from an EMBL/GenBank/DDBJ whole genome shotgun (WGS) entry which is preliminary data.</text>
</comment>
<gene>
    <name evidence="1" type="ORF">ACFSQP_10420</name>
</gene>
<proteinExistence type="predicted"/>
<evidence type="ECO:0000313" key="2">
    <source>
        <dbReference type="Proteomes" id="UP001597472"/>
    </source>
</evidence>
<sequence length="148" mass="16957">MKTLLTILICSWVFIPNNNSITEAYSLTVNIENLKNTKGTLIFSLYNSEGSLPDEKFERYYKKKSVKIDDKNIKATFNDLPKGNYAVTVLHDENNNGKIDKKFMLPLPKEGIGFSNYDDFGLSNRPNFKDASFDLQKDKTITVKVIYK</sequence>
<evidence type="ECO:0000313" key="1">
    <source>
        <dbReference type="EMBL" id="MFD2552230.1"/>
    </source>
</evidence>
<dbReference type="Proteomes" id="UP001597472">
    <property type="component" value="Unassembled WGS sequence"/>
</dbReference>
<dbReference type="Pfam" id="PF09912">
    <property type="entry name" value="DUF2141"/>
    <property type="match status" value="1"/>
</dbReference>
<organism evidence="1 2">
    <name type="scientific">Bizionia sediminis</name>
    <dbReference type="NCBI Taxonomy" id="1737064"/>
    <lineage>
        <taxon>Bacteria</taxon>
        <taxon>Pseudomonadati</taxon>
        <taxon>Bacteroidota</taxon>
        <taxon>Flavobacteriia</taxon>
        <taxon>Flavobacteriales</taxon>
        <taxon>Flavobacteriaceae</taxon>
        <taxon>Bizionia</taxon>
    </lineage>
</organism>
<name>A0ABW5KW42_9FLAO</name>
<accession>A0ABW5KW42</accession>
<reference evidence="2" key="1">
    <citation type="journal article" date="2019" name="Int. J. Syst. Evol. Microbiol.">
        <title>The Global Catalogue of Microorganisms (GCM) 10K type strain sequencing project: providing services to taxonomists for standard genome sequencing and annotation.</title>
        <authorList>
            <consortium name="The Broad Institute Genomics Platform"/>
            <consortium name="The Broad Institute Genome Sequencing Center for Infectious Disease"/>
            <person name="Wu L."/>
            <person name="Ma J."/>
        </authorList>
    </citation>
    <scope>NUCLEOTIDE SEQUENCE [LARGE SCALE GENOMIC DNA]</scope>
    <source>
        <strain evidence="2">KCTC 42587</strain>
    </source>
</reference>
<protein>
    <submittedName>
        <fullName evidence="1">DUF2141 domain-containing protein</fullName>
    </submittedName>
</protein>
<dbReference type="RefSeq" id="WP_376894146.1">
    <property type="nucleotide sequence ID" value="NZ_JBHULS010000004.1"/>
</dbReference>
<keyword evidence="2" id="KW-1185">Reference proteome</keyword>